<name>A0A0F9FX27_9ZZZZ</name>
<sequence>RGLVYKLIERAEASSAWNSALEYANEHFQGVELTFAKQEIFSAQQQAAKALTQPLAS</sequence>
<gene>
    <name evidence="1" type="ORF">LCGC14_2190550</name>
</gene>
<dbReference type="EMBL" id="LAZR01028664">
    <property type="protein sequence ID" value="KKL61910.1"/>
    <property type="molecule type" value="Genomic_DNA"/>
</dbReference>
<dbReference type="AlphaFoldDB" id="A0A0F9FX27"/>
<protein>
    <submittedName>
        <fullName evidence="1">Uncharacterized protein</fullName>
    </submittedName>
</protein>
<evidence type="ECO:0000313" key="1">
    <source>
        <dbReference type="EMBL" id="KKL61910.1"/>
    </source>
</evidence>
<accession>A0A0F9FX27</accession>
<reference evidence="1" key="1">
    <citation type="journal article" date="2015" name="Nature">
        <title>Complex archaea that bridge the gap between prokaryotes and eukaryotes.</title>
        <authorList>
            <person name="Spang A."/>
            <person name="Saw J.H."/>
            <person name="Jorgensen S.L."/>
            <person name="Zaremba-Niedzwiedzka K."/>
            <person name="Martijn J."/>
            <person name="Lind A.E."/>
            <person name="van Eijk R."/>
            <person name="Schleper C."/>
            <person name="Guy L."/>
            <person name="Ettema T.J."/>
        </authorList>
    </citation>
    <scope>NUCLEOTIDE SEQUENCE</scope>
</reference>
<organism evidence="1">
    <name type="scientific">marine sediment metagenome</name>
    <dbReference type="NCBI Taxonomy" id="412755"/>
    <lineage>
        <taxon>unclassified sequences</taxon>
        <taxon>metagenomes</taxon>
        <taxon>ecological metagenomes</taxon>
    </lineage>
</organism>
<proteinExistence type="predicted"/>
<comment type="caution">
    <text evidence="1">The sequence shown here is derived from an EMBL/GenBank/DDBJ whole genome shotgun (WGS) entry which is preliminary data.</text>
</comment>
<feature type="non-terminal residue" evidence="1">
    <location>
        <position position="1"/>
    </location>
</feature>